<dbReference type="STRING" id="1123272.SAMN02745824_1020"/>
<evidence type="ECO:0000256" key="1">
    <source>
        <dbReference type="SAM" id="Phobius"/>
    </source>
</evidence>
<dbReference type="OrthoDB" id="784276at2"/>
<feature type="transmembrane region" description="Helical" evidence="1">
    <location>
        <begin position="54"/>
        <end position="72"/>
    </location>
</feature>
<name>A0A1N6CUL2_9SPHN</name>
<keyword evidence="4" id="KW-1185">Reference proteome</keyword>
<organism evidence="3 4">
    <name type="scientific">Parasphingorhabdus marina DSM 22363</name>
    <dbReference type="NCBI Taxonomy" id="1123272"/>
    <lineage>
        <taxon>Bacteria</taxon>
        <taxon>Pseudomonadati</taxon>
        <taxon>Pseudomonadota</taxon>
        <taxon>Alphaproteobacteria</taxon>
        <taxon>Sphingomonadales</taxon>
        <taxon>Sphingomonadaceae</taxon>
        <taxon>Parasphingorhabdus</taxon>
    </lineage>
</organism>
<dbReference type="EMBL" id="FSQW01000001">
    <property type="protein sequence ID" value="SIN62156.1"/>
    <property type="molecule type" value="Genomic_DNA"/>
</dbReference>
<keyword evidence="1" id="KW-0472">Membrane</keyword>
<reference evidence="4" key="1">
    <citation type="submission" date="2016-11" db="EMBL/GenBank/DDBJ databases">
        <authorList>
            <person name="Varghese N."/>
            <person name="Submissions S."/>
        </authorList>
    </citation>
    <scope>NUCLEOTIDE SEQUENCE [LARGE SCALE GENOMIC DNA]</scope>
    <source>
        <strain evidence="4">DSM 22363</strain>
    </source>
</reference>
<evidence type="ECO:0000313" key="3">
    <source>
        <dbReference type="EMBL" id="SIN62156.1"/>
    </source>
</evidence>
<dbReference type="Pfam" id="PF00487">
    <property type="entry name" value="FA_desaturase"/>
    <property type="match status" value="1"/>
</dbReference>
<accession>A0A1N6CUL2</accession>
<protein>
    <submittedName>
        <fullName evidence="3">Fatty acid desaturase</fullName>
    </submittedName>
</protein>
<sequence length="286" mass="32760">MTISTSPNALRRQEQQIARKYAGRLPWEAVIWGLGNLAVWLALWPLVFFDVMPLWLAFPIATLNVMLCYLPSHEAQHDIIGRKGTKWRWLNELVGHLSTIPLVLPYRVAKVTHIQHHLHANDPDRDPDYSSMAPGPWQAIWKSIQNRQPGAKGGFNKYGDILRDIGREDLLLDGALFQIVHFAILIGLALSGHAIEAALLWWLPRQIGLTYIQFFLSWAPHHPADGTGRYRDTRAFRSSWGNIGSMGMQYHIVHHLHPYIPLTDTPAAYRDMRHILEQRGCRLENI</sequence>
<dbReference type="RefSeq" id="WP_074204004.1">
    <property type="nucleotide sequence ID" value="NZ_FSQW01000001.1"/>
</dbReference>
<dbReference type="InterPro" id="IPR005804">
    <property type="entry name" value="FA_desaturase_dom"/>
</dbReference>
<dbReference type="Proteomes" id="UP000185192">
    <property type="component" value="Unassembled WGS sequence"/>
</dbReference>
<feature type="transmembrane region" description="Helical" evidence="1">
    <location>
        <begin position="29"/>
        <end position="48"/>
    </location>
</feature>
<dbReference type="GO" id="GO:0006629">
    <property type="term" value="P:lipid metabolic process"/>
    <property type="evidence" value="ECO:0007669"/>
    <property type="project" value="InterPro"/>
</dbReference>
<gene>
    <name evidence="3" type="ORF">SAMN02745824_1020</name>
</gene>
<dbReference type="AlphaFoldDB" id="A0A1N6CUL2"/>
<evidence type="ECO:0000259" key="2">
    <source>
        <dbReference type="Pfam" id="PF00487"/>
    </source>
</evidence>
<proteinExistence type="predicted"/>
<evidence type="ECO:0000313" key="4">
    <source>
        <dbReference type="Proteomes" id="UP000185192"/>
    </source>
</evidence>
<feature type="transmembrane region" description="Helical" evidence="1">
    <location>
        <begin position="179"/>
        <end position="203"/>
    </location>
</feature>
<feature type="domain" description="Fatty acid desaturase" evidence="2">
    <location>
        <begin position="53"/>
        <end position="280"/>
    </location>
</feature>
<keyword evidence="1" id="KW-1133">Transmembrane helix</keyword>
<keyword evidence="1" id="KW-0812">Transmembrane</keyword>